<organism evidence="1 2">
    <name type="scientific">Burkholderia pseudomultivorans</name>
    <dbReference type="NCBI Taxonomy" id="1207504"/>
    <lineage>
        <taxon>Bacteria</taxon>
        <taxon>Pseudomonadati</taxon>
        <taxon>Pseudomonadota</taxon>
        <taxon>Betaproteobacteria</taxon>
        <taxon>Burkholderiales</taxon>
        <taxon>Burkholderiaceae</taxon>
        <taxon>Burkholderia</taxon>
        <taxon>Burkholderia cepacia complex</taxon>
    </lineage>
</organism>
<evidence type="ECO:0000313" key="2">
    <source>
        <dbReference type="Proteomes" id="UP000494162"/>
    </source>
</evidence>
<dbReference type="EMBL" id="CABVPP010000032">
    <property type="protein sequence ID" value="VWB83612.1"/>
    <property type="molecule type" value="Genomic_DNA"/>
</dbReference>
<name>A0A6P2MUS3_9BURK</name>
<evidence type="ECO:0000313" key="1">
    <source>
        <dbReference type="EMBL" id="VWB83612.1"/>
    </source>
</evidence>
<accession>A0A6P2MUS3</accession>
<reference evidence="1 2" key="1">
    <citation type="submission" date="2019-09" db="EMBL/GenBank/DDBJ databases">
        <authorList>
            <person name="Depoorter E."/>
        </authorList>
    </citation>
    <scope>NUCLEOTIDE SEQUENCE [LARGE SCALE GENOMIC DNA]</scope>
    <source>
        <strain evidence="1">LMG 26883</strain>
    </source>
</reference>
<gene>
    <name evidence="1" type="ORF">BPS26883_04008</name>
</gene>
<protein>
    <submittedName>
        <fullName evidence="1">Uncharacterized protein</fullName>
    </submittedName>
</protein>
<dbReference type="Proteomes" id="UP000494162">
    <property type="component" value="Unassembled WGS sequence"/>
</dbReference>
<sequence length="50" mass="5648">MRVPAKKMTRSDAGLFLWASHNATRVRDDAARAKRALIRWLAAGQARRAQ</sequence>
<proteinExistence type="predicted"/>
<dbReference type="AlphaFoldDB" id="A0A6P2MUS3"/>